<gene>
    <name evidence="1" type="ordered locus">SFHH103_00125</name>
</gene>
<sequence>MMEERYFPIFERVPDEAFVAAWREHLQATGYPDRFENVSTTKPHNLADVRLLSGELRVPTLLREGQSWVPCPLCQPNSPKFQTGRMAWFPHEKTVQFIGHHCAAKHIGEDYRVAEQRFRRERRARNYQKVWRDLQARVPALTALLHKLSPMVQAIDASKLALAKESDGFPAFLQSELTHTGGKVSTLVDTGLMDNRGRRIAERAALGTVVGLRFLDKARLTPKLREAQRILGEIQADLPEWSAASDTDALEDLLRIGHRGTSVVNMVSDLLDAVSDSRMFLHANNLALMERWAAADDSPFDHLSFRRKASWILLDSVSYAGRHRASFRISGAMFAELPFAGSALAKIDLNSIEWSSK</sequence>
<dbReference type="KEGG" id="sfh:SFHH103_00125"/>
<dbReference type="HOGENOM" id="CLU_782725_0_0_5"/>
<dbReference type="AlphaFoldDB" id="G9AA38"/>
<organism evidence="1 2">
    <name type="scientific">Sinorhizobium fredii (strain HH103)</name>
    <dbReference type="NCBI Taxonomy" id="1117943"/>
    <lineage>
        <taxon>Bacteria</taxon>
        <taxon>Pseudomonadati</taxon>
        <taxon>Pseudomonadota</taxon>
        <taxon>Alphaproteobacteria</taxon>
        <taxon>Hyphomicrobiales</taxon>
        <taxon>Rhizobiaceae</taxon>
        <taxon>Sinorhizobium/Ensifer group</taxon>
        <taxon>Sinorhizobium</taxon>
    </lineage>
</organism>
<dbReference type="Proteomes" id="UP000007735">
    <property type="component" value="Chromosome"/>
</dbReference>
<reference evidence="1 2" key="1">
    <citation type="journal article" date="2012" name="J. Bacteriol.">
        <title>Genome sequence of the soybean symbiont Sinorhizobium fredii HH103.</title>
        <authorList>
            <person name="Weidner S."/>
            <person name="Becker A."/>
            <person name="Bonilla I."/>
            <person name="Jaenicke S."/>
            <person name="Lloret J."/>
            <person name="Margaret I."/>
            <person name="Puhler A."/>
            <person name="Ruiz-Sainz J.E."/>
            <person name="Schneiker-Bekel S."/>
            <person name="Szczepanowski R."/>
            <person name="Vinardell J.M."/>
            <person name="Zehner S."/>
            <person name="Gottfert M."/>
        </authorList>
    </citation>
    <scope>NUCLEOTIDE SEQUENCE [LARGE SCALE GENOMIC DNA]</scope>
    <source>
        <strain evidence="1 2">HH103</strain>
    </source>
</reference>
<dbReference type="RefSeq" id="WP_014327155.1">
    <property type="nucleotide sequence ID" value="NC_016812.1"/>
</dbReference>
<dbReference type="GeneID" id="48971627"/>
<name>G9AA38_SINF1</name>
<proteinExistence type="predicted"/>
<dbReference type="STRING" id="1117943.SFHH103_00125"/>
<protein>
    <submittedName>
        <fullName evidence="1">Uncharacterized protein</fullName>
    </submittedName>
</protein>
<evidence type="ECO:0000313" key="2">
    <source>
        <dbReference type="Proteomes" id="UP000007735"/>
    </source>
</evidence>
<dbReference type="eggNOG" id="ENOG5033V54">
    <property type="taxonomic scope" value="Bacteria"/>
</dbReference>
<evidence type="ECO:0000313" key="1">
    <source>
        <dbReference type="EMBL" id="CCE94629.1"/>
    </source>
</evidence>
<dbReference type="EMBL" id="HE616890">
    <property type="protein sequence ID" value="CCE94629.1"/>
    <property type="molecule type" value="Genomic_DNA"/>
</dbReference>
<accession>G9AA38</accession>